<dbReference type="OrthoDB" id="571052at2"/>
<dbReference type="Proteomes" id="UP000301751">
    <property type="component" value="Unassembled WGS sequence"/>
</dbReference>
<comment type="caution">
    <text evidence="3">The sequence shown here is derived from an EMBL/GenBank/DDBJ whole genome shotgun (WGS) entry which is preliminary data.</text>
</comment>
<name>A0A480AQS8_9BURK</name>
<dbReference type="InterPro" id="IPR010895">
    <property type="entry name" value="CHRD"/>
</dbReference>
<evidence type="ECO:0000313" key="3">
    <source>
        <dbReference type="EMBL" id="GCL62452.1"/>
    </source>
</evidence>
<feature type="chain" id="PRO_5019711668" evidence="1">
    <location>
        <begin position="28"/>
        <end position="179"/>
    </location>
</feature>
<feature type="signal peptide" evidence="1">
    <location>
        <begin position="1"/>
        <end position="27"/>
    </location>
</feature>
<feature type="domain" description="CHRD" evidence="2">
    <location>
        <begin position="32"/>
        <end position="176"/>
    </location>
</feature>
<dbReference type="Pfam" id="PF07452">
    <property type="entry name" value="CHRD"/>
    <property type="match status" value="1"/>
</dbReference>
<dbReference type="SMART" id="SM00754">
    <property type="entry name" value="CHRD"/>
    <property type="match status" value="1"/>
</dbReference>
<reference evidence="4" key="1">
    <citation type="submission" date="2019-03" db="EMBL/GenBank/DDBJ databases">
        <title>Aquabacterium pictum sp.nov., the first bacteriochlorophyll a-containing freshwater bacterium in the genus Aquabacterium of the class Betaproteobacteria.</title>
        <authorList>
            <person name="Hirose S."/>
            <person name="Tank M."/>
            <person name="Hara E."/>
            <person name="Tamaki H."/>
            <person name="Takaichi S."/>
            <person name="Haruta S."/>
            <person name="Hanada S."/>
        </authorList>
    </citation>
    <scope>NUCLEOTIDE SEQUENCE [LARGE SCALE GENOMIC DNA]</scope>
    <source>
        <strain evidence="4">W35</strain>
    </source>
</reference>
<protein>
    <submittedName>
        <fullName evidence="3">CHRD domain-containing protein</fullName>
    </submittedName>
</protein>
<sequence length="179" mass="18860">MSKIQRIAPLVRKAVLSLALVAPAAFAGHLNALLNADLDGRQQVNTAGTSAIVGDPNGRGEVYVFGIDANKYTLCYNLQVKRIGELDLAPQPGVRMAHIHAGKRGQNGPVVANLAWPQGGQSADCLDGINQRARFAADVPSVEALIADILANPENYYVNVHNSQYPAGAVRGQLAVAAD</sequence>
<gene>
    <name evidence="3" type="ORF">AQPW35_15330</name>
</gene>
<dbReference type="RefSeq" id="WP_137732209.1">
    <property type="nucleotide sequence ID" value="NZ_BJCL01000003.1"/>
</dbReference>
<proteinExistence type="predicted"/>
<dbReference type="EMBL" id="BJCL01000003">
    <property type="protein sequence ID" value="GCL62452.1"/>
    <property type="molecule type" value="Genomic_DNA"/>
</dbReference>
<evidence type="ECO:0000256" key="1">
    <source>
        <dbReference type="SAM" id="SignalP"/>
    </source>
</evidence>
<organism evidence="3 4">
    <name type="scientific">Pseudaquabacterium pictum</name>
    <dbReference type="NCBI Taxonomy" id="2315236"/>
    <lineage>
        <taxon>Bacteria</taxon>
        <taxon>Pseudomonadati</taxon>
        <taxon>Pseudomonadota</taxon>
        <taxon>Betaproteobacteria</taxon>
        <taxon>Burkholderiales</taxon>
        <taxon>Sphaerotilaceae</taxon>
        <taxon>Pseudaquabacterium</taxon>
    </lineage>
</organism>
<keyword evidence="4" id="KW-1185">Reference proteome</keyword>
<accession>A0A480AQS8</accession>
<keyword evidence="1" id="KW-0732">Signal</keyword>
<evidence type="ECO:0000259" key="2">
    <source>
        <dbReference type="SMART" id="SM00754"/>
    </source>
</evidence>
<evidence type="ECO:0000313" key="4">
    <source>
        <dbReference type="Proteomes" id="UP000301751"/>
    </source>
</evidence>
<dbReference type="AlphaFoldDB" id="A0A480AQS8"/>